<keyword evidence="9" id="KW-1185">Reference proteome</keyword>
<evidence type="ECO:0000313" key="9">
    <source>
        <dbReference type="Proteomes" id="UP000265040"/>
    </source>
</evidence>
<reference evidence="8" key="3">
    <citation type="submission" date="2025-09" db="UniProtKB">
        <authorList>
            <consortium name="Ensembl"/>
        </authorList>
    </citation>
    <scope>IDENTIFICATION</scope>
</reference>
<evidence type="ECO:0000256" key="3">
    <source>
        <dbReference type="ARBA" id="ARBA00022679"/>
    </source>
</evidence>
<dbReference type="SUPFAM" id="SSF56399">
    <property type="entry name" value="ADP-ribosylation"/>
    <property type="match status" value="1"/>
</dbReference>
<dbReference type="InterPro" id="IPR050999">
    <property type="entry name" value="ADP-ribosyltransferase_ARG"/>
</dbReference>
<dbReference type="PANTHER" id="PTHR10339">
    <property type="entry name" value="ADP-RIBOSYLTRANSFERASE"/>
    <property type="match status" value="1"/>
</dbReference>
<keyword evidence="7" id="KW-0520">NAD</keyword>
<keyword evidence="5 7" id="KW-0521">NADP</keyword>
<accession>A0A3Q1HGK4</accession>
<organism evidence="8 9">
    <name type="scientific">Anabas testudineus</name>
    <name type="common">Climbing perch</name>
    <name type="synonym">Anthias testudineus</name>
    <dbReference type="NCBI Taxonomy" id="64144"/>
    <lineage>
        <taxon>Eukaryota</taxon>
        <taxon>Metazoa</taxon>
        <taxon>Chordata</taxon>
        <taxon>Craniata</taxon>
        <taxon>Vertebrata</taxon>
        <taxon>Euteleostomi</taxon>
        <taxon>Actinopterygii</taxon>
        <taxon>Neopterygii</taxon>
        <taxon>Teleostei</taxon>
        <taxon>Neoteleostei</taxon>
        <taxon>Acanthomorphata</taxon>
        <taxon>Anabantaria</taxon>
        <taxon>Anabantiformes</taxon>
        <taxon>Anabantoidei</taxon>
        <taxon>Anabantidae</taxon>
        <taxon>Anabas</taxon>
    </lineage>
</organism>
<keyword evidence="2 7" id="KW-0328">Glycosyltransferase</keyword>
<protein>
    <recommendedName>
        <fullName evidence="7">NAD(P)(+)--arginine ADP-ribosyltransferase</fullName>
        <ecNumber evidence="7">2.4.2.31</ecNumber>
    </recommendedName>
    <alternativeName>
        <fullName evidence="7">Mono(ADP-ribosyl)transferase</fullName>
    </alternativeName>
</protein>
<dbReference type="Pfam" id="PF01129">
    <property type="entry name" value="ART"/>
    <property type="match status" value="1"/>
</dbReference>
<dbReference type="Proteomes" id="UP000265040">
    <property type="component" value="Chromosome 17"/>
</dbReference>
<keyword evidence="7" id="KW-0732">Signal</keyword>
<comment type="catalytic activity">
    <reaction evidence="6 7">
        <text>L-arginyl-[protein] + NAD(+) = N(omega)-(ADP-D-ribosyl)-L-arginyl-[protein] + nicotinamide + H(+)</text>
        <dbReference type="Rhea" id="RHEA:19149"/>
        <dbReference type="Rhea" id="RHEA-COMP:10532"/>
        <dbReference type="Rhea" id="RHEA-COMP:15087"/>
        <dbReference type="ChEBI" id="CHEBI:15378"/>
        <dbReference type="ChEBI" id="CHEBI:17154"/>
        <dbReference type="ChEBI" id="CHEBI:29965"/>
        <dbReference type="ChEBI" id="CHEBI:57540"/>
        <dbReference type="ChEBI" id="CHEBI:142554"/>
        <dbReference type="EC" id="2.4.2.31"/>
    </reaction>
</comment>
<evidence type="ECO:0000256" key="6">
    <source>
        <dbReference type="ARBA" id="ARBA00047597"/>
    </source>
</evidence>
<dbReference type="PRINTS" id="PR00970">
    <property type="entry name" value="RIBTRNSFRASE"/>
</dbReference>
<comment type="similarity">
    <text evidence="1 7">Belongs to the Arg-specific ADP-ribosyltransferase family.</text>
</comment>
<dbReference type="EC" id="2.4.2.31" evidence="7"/>
<dbReference type="FunFam" id="3.90.176.10:FF:000003">
    <property type="entry name" value="NAD(P)(+)--arginine ADP-ribosyltransferase"/>
    <property type="match status" value="1"/>
</dbReference>
<proteinExistence type="inferred from homology"/>
<dbReference type="AlphaFoldDB" id="A0A3Q1HGK4"/>
<reference evidence="8" key="1">
    <citation type="submission" date="2021-04" db="EMBL/GenBank/DDBJ databases">
        <authorList>
            <consortium name="Wellcome Sanger Institute Data Sharing"/>
        </authorList>
    </citation>
    <scope>NUCLEOTIDE SEQUENCE [LARGE SCALE GENOMIC DNA]</scope>
</reference>
<dbReference type="Ensembl" id="ENSATET00000006618.3">
    <property type="protein sequence ID" value="ENSATEP00000006508.1"/>
    <property type="gene ID" value="ENSATEG00000032782.1"/>
</dbReference>
<dbReference type="Gene3D" id="3.90.176.10">
    <property type="entry name" value="Toxin ADP-ribosyltransferase, Chain A, domain 1"/>
    <property type="match status" value="1"/>
</dbReference>
<dbReference type="GO" id="GO:0016779">
    <property type="term" value="F:nucleotidyltransferase activity"/>
    <property type="evidence" value="ECO:0007669"/>
    <property type="project" value="UniProtKB-KW"/>
</dbReference>
<evidence type="ECO:0000256" key="1">
    <source>
        <dbReference type="ARBA" id="ARBA00009558"/>
    </source>
</evidence>
<dbReference type="GeneTree" id="ENSGT01030000234601"/>
<evidence type="ECO:0000313" key="8">
    <source>
        <dbReference type="Ensembl" id="ENSATEP00000006508.1"/>
    </source>
</evidence>
<feature type="signal peptide" evidence="7">
    <location>
        <begin position="1"/>
        <end position="21"/>
    </location>
</feature>
<name>A0A3Q1HGK4_ANATE</name>
<sequence length="277" mass="31470">MNLLLSALLCFLLCSMLPVDSMMVRLNSTSHDAKKPVPLGMAEDAVDDMYFGCNKTMAEMVKNKFFRKEMKEKTGTFADVWKRAESCANRKLKQRTAGDQALTKDHLQAICVFTSDDDDGDDDEGFYKTFNDAVRKNKKKYDTDFLFHSLHFWLTSAVQILSNNKKCHTTYRRTNHTFTGKRNNMMRFGSFASSSHKTTLVDFGNKTCFKITTCSGADLKRYSEVKGEEEVLIPPYEVFKITEKKKGGEVKELVGCKVVYRLESAGVLSNLNCKLTL</sequence>
<evidence type="ECO:0000256" key="5">
    <source>
        <dbReference type="ARBA" id="ARBA00022857"/>
    </source>
</evidence>
<keyword evidence="3 7" id="KW-0808">Transferase</keyword>
<keyword evidence="4" id="KW-0548">Nucleotidyltransferase</keyword>
<dbReference type="OMA" id="FETFQVV"/>
<dbReference type="InterPro" id="IPR000768">
    <property type="entry name" value="ART"/>
</dbReference>
<evidence type="ECO:0000256" key="4">
    <source>
        <dbReference type="ARBA" id="ARBA00022695"/>
    </source>
</evidence>
<dbReference type="GO" id="GO:0106274">
    <property type="term" value="F:NAD+-protein-arginine ADP-ribosyltransferase activity"/>
    <property type="evidence" value="ECO:0007669"/>
    <property type="project" value="UniProtKB-EC"/>
</dbReference>
<dbReference type="GO" id="GO:0003950">
    <property type="term" value="F:NAD+ poly-ADP-ribosyltransferase activity"/>
    <property type="evidence" value="ECO:0007669"/>
    <property type="project" value="TreeGrafter"/>
</dbReference>
<evidence type="ECO:0000256" key="2">
    <source>
        <dbReference type="ARBA" id="ARBA00022676"/>
    </source>
</evidence>
<evidence type="ECO:0000256" key="7">
    <source>
        <dbReference type="RuleBase" id="RU361228"/>
    </source>
</evidence>
<feature type="chain" id="PRO_5043057083" description="NAD(P)(+)--arginine ADP-ribosyltransferase" evidence="7">
    <location>
        <begin position="22"/>
        <end position="277"/>
    </location>
</feature>
<reference evidence="8" key="2">
    <citation type="submission" date="2025-08" db="UniProtKB">
        <authorList>
            <consortium name="Ensembl"/>
        </authorList>
    </citation>
    <scope>IDENTIFICATION</scope>
</reference>
<dbReference type="PROSITE" id="PS51996">
    <property type="entry name" value="TR_MART"/>
    <property type="match status" value="1"/>
</dbReference>
<dbReference type="PANTHER" id="PTHR10339:SF29">
    <property type="entry name" value="NAD(P)(+)--ARGININE ADP-RIBOSYLTRANSFERASE"/>
    <property type="match status" value="1"/>
</dbReference>
<dbReference type="OrthoDB" id="423533at2759"/>